<dbReference type="OrthoDB" id="9815750at2"/>
<dbReference type="SUPFAM" id="SSF47384">
    <property type="entry name" value="Homodimeric domain of signal transducing histidine kinase"/>
    <property type="match status" value="1"/>
</dbReference>
<dbReference type="SMART" id="SM00387">
    <property type="entry name" value="HATPase_c"/>
    <property type="match status" value="1"/>
</dbReference>
<dbReference type="InterPro" id="IPR036097">
    <property type="entry name" value="HisK_dim/P_sf"/>
</dbReference>
<dbReference type="CDD" id="cd00082">
    <property type="entry name" value="HisKA"/>
    <property type="match status" value="1"/>
</dbReference>
<dbReference type="RefSeq" id="WP_012639167.1">
    <property type="nucleotide sequence ID" value="NC_011901.1"/>
</dbReference>
<name>B8GMA5_THISH</name>
<sequence>MRLRSGPRKDSHWRSLRAFSLYRLLVVCLLLAVEWLGTGPELLGEALPQVFDTALLAYLVAGLVLLALGLLRRPAYETQVGLQAAVDLPLITALMYASGGVASGLGMLMIPAVAGLALLVSGRWALLFAALATLSLLAAQGQGLVLGVIDDGAFTQTGLLGAALFATALLALALSRRARESEDLAIRHRIDLANMAELNAHIIDRMQSGMIVANDQGHIHLINEAAWALVGNPDTDNPSDLAHLSPRLYAALQEWLMDPAQASALTLPGDARGPELRVRFTRLGVDRAVGTLIFLEDTAELRRQMQADKMASVGRLTASIAHEIRNPLGAISHAAQLLGESEDLNTPDKRLAGIIQAQSQRMNAVIQSVLRLSRREDARREELSLAAWVTQFAEEFRRQKGLDEIQLEALIEPADSRVLFDPDHLHQVLWNLCENALTYGRSADGRAYIRLQGGARQVGRHATLDVMDQGPGVSAEISHKLFEPFITSGRDGTGLGLYIARELCENNGGGLEYLPLPTGGSCFRIHFPVPE</sequence>
<dbReference type="Pfam" id="PF00512">
    <property type="entry name" value="HisKA"/>
    <property type="match status" value="1"/>
</dbReference>
<accession>B8GMA5</accession>
<dbReference type="AlphaFoldDB" id="B8GMA5"/>
<dbReference type="Gene3D" id="3.30.565.10">
    <property type="entry name" value="Histidine kinase-like ATPase, C-terminal domain"/>
    <property type="match status" value="1"/>
</dbReference>
<dbReference type="EMBL" id="CP001339">
    <property type="protein sequence ID" value="ACL73692.1"/>
    <property type="molecule type" value="Genomic_DNA"/>
</dbReference>
<keyword evidence="4" id="KW-1133">Transmembrane helix</keyword>
<dbReference type="SUPFAM" id="SSF55874">
    <property type="entry name" value="ATPase domain of HSP90 chaperone/DNA topoisomerase II/histidine kinase"/>
    <property type="match status" value="1"/>
</dbReference>
<feature type="domain" description="Histidine kinase" evidence="5">
    <location>
        <begin position="319"/>
        <end position="531"/>
    </location>
</feature>
<dbReference type="Pfam" id="PF25323">
    <property type="entry name" value="6TM_PilS"/>
    <property type="match status" value="1"/>
</dbReference>
<keyword evidence="3" id="KW-0597">Phosphoprotein</keyword>
<keyword evidence="7" id="KW-1185">Reference proteome</keyword>
<dbReference type="PROSITE" id="PS50109">
    <property type="entry name" value="HIS_KIN"/>
    <property type="match status" value="1"/>
</dbReference>
<keyword evidence="6" id="KW-0808">Transferase</keyword>
<dbReference type="EC" id="2.7.13.3" evidence="2"/>
<keyword evidence="6" id="KW-0418">Kinase</keyword>
<gene>
    <name evidence="6" type="ordered locus">Tgr7_2617</name>
</gene>
<feature type="transmembrane region" description="Helical" evidence="4">
    <location>
        <begin position="127"/>
        <end position="149"/>
    </location>
</feature>
<feature type="transmembrane region" description="Helical" evidence="4">
    <location>
        <begin position="103"/>
        <end position="120"/>
    </location>
</feature>
<comment type="catalytic activity">
    <reaction evidence="1">
        <text>ATP + protein L-histidine = ADP + protein N-phospho-L-histidine.</text>
        <dbReference type="EC" id="2.7.13.3"/>
    </reaction>
</comment>
<dbReference type="eggNOG" id="COG2205">
    <property type="taxonomic scope" value="Bacteria"/>
</dbReference>
<dbReference type="HOGENOM" id="CLU_000445_114_39_6"/>
<keyword evidence="4" id="KW-0472">Membrane</keyword>
<dbReference type="Gene3D" id="1.10.287.130">
    <property type="match status" value="1"/>
</dbReference>
<dbReference type="STRING" id="396588.Tgr7_2617"/>
<evidence type="ECO:0000256" key="3">
    <source>
        <dbReference type="ARBA" id="ARBA00022553"/>
    </source>
</evidence>
<dbReference type="PANTHER" id="PTHR43065">
    <property type="entry name" value="SENSOR HISTIDINE KINASE"/>
    <property type="match status" value="1"/>
</dbReference>
<dbReference type="Pfam" id="PF02518">
    <property type="entry name" value="HATPase_c"/>
    <property type="match status" value="1"/>
</dbReference>
<reference evidence="6 7" key="1">
    <citation type="journal article" date="2011" name="Stand. Genomic Sci.">
        <title>Complete genome sequence of 'Thioalkalivibrio sulfidophilus' HL-EbGr7.</title>
        <authorList>
            <person name="Muyzer G."/>
            <person name="Sorokin D.Y."/>
            <person name="Mavromatis K."/>
            <person name="Lapidus A."/>
            <person name="Clum A."/>
            <person name="Ivanova N."/>
            <person name="Pati A."/>
            <person name="d'Haeseleer P."/>
            <person name="Woyke T."/>
            <person name="Kyrpides N.C."/>
        </authorList>
    </citation>
    <scope>NUCLEOTIDE SEQUENCE [LARGE SCALE GENOMIC DNA]</scope>
    <source>
        <strain evidence="6 7">HL-EbGR7</strain>
    </source>
</reference>
<evidence type="ECO:0000313" key="7">
    <source>
        <dbReference type="Proteomes" id="UP000002383"/>
    </source>
</evidence>
<dbReference type="SMART" id="SM00388">
    <property type="entry name" value="HisKA"/>
    <property type="match status" value="1"/>
</dbReference>
<dbReference type="InterPro" id="IPR036890">
    <property type="entry name" value="HATPase_C_sf"/>
</dbReference>
<feature type="transmembrane region" description="Helical" evidence="4">
    <location>
        <begin position="21"/>
        <end position="38"/>
    </location>
</feature>
<evidence type="ECO:0000256" key="4">
    <source>
        <dbReference type="SAM" id="Phobius"/>
    </source>
</evidence>
<dbReference type="PANTHER" id="PTHR43065:SF52">
    <property type="entry name" value="SENSOR PROTEIN KINASE PILS"/>
    <property type="match status" value="1"/>
</dbReference>
<evidence type="ECO:0000256" key="2">
    <source>
        <dbReference type="ARBA" id="ARBA00012438"/>
    </source>
</evidence>
<dbReference type="InterPro" id="IPR003594">
    <property type="entry name" value="HATPase_dom"/>
</dbReference>
<organism evidence="6 7">
    <name type="scientific">Thioalkalivibrio sulfidiphilus (strain HL-EbGR7)</name>
    <dbReference type="NCBI Taxonomy" id="396588"/>
    <lineage>
        <taxon>Bacteria</taxon>
        <taxon>Pseudomonadati</taxon>
        <taxon>Pseudomonadota</taxon>
        <taxon>Gammaproteobacteria</taxon>
        <taxon>Chromatiales</taxon>
        <taxon>Ectothiorhodospiraceae</taxon>
        <taxon>Thioalkalivibrio</taxon>
    </lineage>
</organism>
<dbReference type="Proteomes" id="UP000002383">
    <property type="component" value="Chromosome"/>
</dbReference>
<protein>
    <recommendedName>
        <fullName evidence="2">histidine kinase</fullName>
        <ecNumber evidence="2">2.7.13.3</ecNumber>
    </recommendedName>
</protein>
<dbReference type="InterPro" id="IPR003661">
    <property type="entry name" value="HisK_dim/P_dom"/>
</dbReference>
<proteinExistence type="predicted"/>
<evidence type="ECO:0000313" key="6">
    <source>
        <dbReference type="EMBL" id="ACL73692.1"/>
    </source>
</evidence>
<evidence type="ECO:0000256" key="1">
    <source>
        <dbReference type="ARBA" id="ARBA00000085"/>
    </source>
</evidence>
<dbReference type="InterPro" id="IPR004358">
    <property type="entry name" value="Sig_transdc_His_kin-like_C"/>
</dbReference>
<dbReference type="InterPro" id="IPR005467">
    <property type="entry name" value="His_kinase_dom"/>
</dbReference>
<dbReference type="PRINTS" id="PR00344">
    <property type="entry name" value="BCTRLSENSOR"/>
</dbReference>
<dbReference type="KEGG" id="tgr:Tgr7_2617"/>
<feature type="transmembrane region" description="Helical" evidence="4">
    <location>
        <begin position="155"/>
        <end position="174"/>
    </location>
</feature>
<keyword evidence="4" id="KW-0812">Transmembrane</keyword>
<evidence type="ECO:0000259" key="5">
    <source>
        <dbReference type="PROSITE" id="PS50109"/>
    </source>
</evidence>
<feature type="transmembrane region" description="Helical" evidence="4">
    <location>
        <begin position="50"/>
        <end position="71"/>
    </location>
</feature>
<dbReference type="GO" id="GO:0000155">
    <property type="term" value="F:phosphorelay sensor kinase activity"/>
    <property type="evidence" value="ECO:0007669"/>
    <property type="project" value="InterPro"/>
</dbReference>